<accession>A0A1E4T7S2</accession>
<dbReference type="Pfam" id="PF14475">
    <property type="entry name" value="Mso1_Sec1_bdg"/>
    <property type="match status" value="1"/>
</dbReference>
<organism evidence="3 4">
    <name type="scientific">[Candida] arabinofermentans NRRL YB-2248</name>
    <dbReference type="NCBI Taxonomy" id="983967"/>
    <lineage>
        <taxon>Eukaryota</taxon>
        <taxon>Fungi</taxon>
        <taxon>Dikarya</taxon>
        <taxon>Ascomycota</taxon>
        <taxon>Saccharomycotina</taxon>
        <taxon>Pichiomycetes</taxon>
        <taxon>Pichiales</taxon>
        <taxon>Pichiaceae</taxon>
        <taxon>Ogataea</taxon>
        <taxon>Ogataea/Candida clade</taxon>
    </lineage>
</organism>
<feature type="compositionally biased region" description="Low complexity" evidence="1">
    <location>
        <begin position="102"/>
        <end position="111"/>
    </location>
</feature>
<keyword evidence="4" id="KW-1185">Reference proteome</keyword>
<feature type="region of interest" description="Disordered" evidence="1">
    <location>
        <begin position="79"/>
        <end position="144"/>
    </location>
</feature>
<evidence type="ECO:0000313" key="3">
    <source>
        <dbReference type="EMBL" id="ODV87793.1"/>
    </source>
</evidence>
<feature type="compositionally biased region" description="Polar residues" evidence="1">
    <location>
        <begin position="233"/>
        <end position="254"/>
    </location>
</feature>
<feature type="compositionally biased region" description="Low complexity" evidence="1">
    <location>
        <begin position="216"/>
        <end position="232"/>
    </location>
</feature>
<feature type="domain" description="Mso1 N-terminal" evidence="2">
    <location>
        <begin position="15"/>
        <end position="50"/>
    </location>
</feature>
<name>A0A1E4T7S2_9ASCO</name>
<dbReference type="Proteomes" id="UP000094801">
    <property type="component" value="Unassembled WGS sequence"/>
</dbReference>
<evidence type="ECO:0000259" key="2">
    <source>
        <dbReference type="Pfam" id="PF14475"/>
    </source>
</evidence>
<feature type="region of interest" description="Disordered" evidence="1">
    <location>
        <begin position="188"/>
        <end position="266"/>
    </location>
</feature>
<dbReference type="AlphaFoldDB" id="A0A1E4T7S2"/>
<evidence type="ECO:0000256" key="1">
    <source>
        <dbReference type="SAM" id="MobiDB-lite"/>
    </source>
</evidence>
<evidence type="ECO:0000313" key="4">
    <source>
        <dbReference type="Proteomes" id="UP000094801"/>
    </source>
</evidence>
<dbReference type="OrthoDB" id="2683368at2759"/>
<dbReference type="InterPro" id="IPR028095">
    <property type="entry name" value="Mso1_N_dom"/>
</dbReference>
<feature type="compositionally biased region" description="Low complexity" evidence="1">
    <location>
        <begin position="120"/>
        <end position="141"/>
    </location>
</feature>
<dbReference type="EMBL" id="KV453847">
    <property type="protein sequence ID" value="ODV87793.1"/>
    <property type="molecule type" value="Genomic_DNA"/>
</dbReference>
<reference evidence="4" key="1">
    <citation type="submission" date="2016-04" db="EMBL/GenBank/DDBJ databases">
        <title>Comparative genomics of biotechnologically important yeasts.</title>
        <authorList>
            <consortium name="DOE Joint Genome Institute"/>
            <person name="Riley R."/>
            <person name="Haridas S."/>
            <person name="Wolfe K.H."/>
            <person name="Lopes M.R."/>
            <person name="Hittinger C.T."/>
            <person name="Goker M."/>
            <person name="Salamov A."/>
            <person name="Wisecaver J."/>
            <person name="Long T.M."/>
            <person name="Aerts A.L."/>
            <person name="Barry K."/>
            <person name="Choi C."/>
            <person name="Clum A."/>
            <person name="Coughlan A.Y."/>
            <person name="Deshpande S."/>
            <person name="Douglass A.P."/>
            <person name="Hanson S.J."/>
            <person name="Klenk H.-P."/>
            <person name="Labutti K."/>
            <person name="Lapidus A."/>
            <person name="Lindquist E."/>
            <person name="Lipzen A."/>
            <person name="Meier-Kolthoff J.P."/>
            <person name="Ohm R.A."/>
            <person name="Otillar R.P."/>
            <person name="Pangilinan J."/>
            <person name="Peng Y."/>
            <person name="Rokas A."/>
            <person name="Rosa C.A."/>
            <person name="Scheuner C."/>
            <person name="Sibirny A.A."/>
            <person name="Slot J.C."/>
            <person name="Stielow J.B."/>
            <person name="Sun H."/>
            <person name="Kurtzman C.P."/>
            <person name="Blackwell M."/>
            <person name="Grigoriev I.V."/>
            <person name="Jeffries T.W."/>
        </authorList>
    </citation>
    <scope>NUCLEOTIDE SEQUENCE [LARGE SCALE GENOMIC DNA]</scope>
    <source>
        <strain evidence="4">NRRL YB-2248</strain>
    </source>
</reference>
<gene>
    <name evidence="3" type="ORF">CANARDRAFT_26000</name>
</gene>
<proteinExistence type="predicted"/>
<protein>
    <recommendedName>
        <fullName evidence="2">Mso1 N-terminal domain-containing protein</fullName>
    </recommendedName>
</protein>
<sequence length="266" mass="29402">MFRKFKEFSTEIKTTVKKEEKDGRYEDETCVHRALVKHFKENNEPLPVWLNVRVEHDSITQNGSRILNKFGSNLSHSAESVKGQVEGHLKPRTSRFGSQSPQRQQQQQQQQHHQHHQQHNQEQLGSSYQQSYSGQGNRSNSIPVAPLQQNYNHQTSATHQHINGAHTVITNNLNTINSTAKSAVSTITSRFSSNSRPVGPAAAAGLSSGPRHQRSESPSLVSSSSSSSVPTSATNTGSPRPSFGASRSTGNTGARPNRFTVKKTWE</sequence>